<evidence type="ECO:0000313" key="2">
    <source>
        <dbReference type="EMBL" id="KRZ65955.1"/>
    </source>
</evidence>
<keyword evidence="1" id="KW-0812">Transmembrane</keyword>
<keyword evidence="3" id="KW-1185">Reference proteome</keyword>
<dbReference type="AlphaFoldDB" id="A0A0V1M2K1"/>
<gene>
    <name evidence="2" type="ORF">T10_1446</name>
</gene>
<proteinExistence type="predicted"/>
<sequence>MALNFIPNIYSRISLRALCFLLCNTTICRFSCRNTRKRVLTESIFCCGVFSLILEFIVEKVSKYS</sequence>
<accession>A0A0V1M2K1</accession>
<protein>
    <submittedName>
        <fullName evidence="2">Uncharacterized protein</fullName>
    </submittedName>
</protein>
<feature type="transmembrane region" description="Helical" evidence="1">
    <location>
        <begin position="39"/>
        <end position="58"/>
    </location>
</feature>
<dbReference type="EMBL" id="JYDO01000278">
    <property type="protein sequence ID" value="KRZ65955.1"/>
    <property type="molecule type" value="Genomic_DNA"/>
</dbReference>
<evidence type="ECO:0000313" key="3">
    <source>
        <dbReference type="Proteomes" id="UP000054843"/>
    </source>
</evidence>
<keyword evidence="1" id="KW-1133">Transmembrane helix</keyword>
<reference evidence="2 3" key="1">
    <citation type="submission" date="2015-01" db="EMBL/GenBank/DDBJ databases">
        <title>Evolution of Trichinella species and genotypes.</title>
        <authorList>
            <person name="Korhonen P.K."/>
            <person name="Edoardo P."/>
            <person name="Giuseppe L.R."/>
            <person name="Gasser R.B."/>
        </authorList>
    </citation>
    <scope>NUCLEOTIDE SEQUENCE [LARGE SCALE GENOMIC DNA]</scope>
    <source>
        <strain evidence="2">ISS1980</strain>
    </source>
</reference>
<keyword evidence="1" id="KW-0472">Membrane</keyword>
<name>A0A0V1M2K1_9BILA</name>
<comment type="caution">
    <text evidence="2">The sequence shown here is derived from an EMBL/GenBank/DDBJ whole genome shotgun (WGS) entry which is preliminary data.</text>
</comment>
<dbReference type="Proteomes" id="UP000054843">
    <property type="component" value="Unassembled WGS sequence"/>
</dbReference>
<organism evidence="2 3">
    <name type="scientific">Trichinella papuae</name>
    <dbReference type="NCBI Taxonomy" id="268474"/>
    <lineage>
        <taxon>Eukaryota</taxon>
        <taxon>Metazoa</taxon>
        <taxon>Ecdysozoa</taxon>
        <taxon>Nematoda</taxon>
        <taxon>Enoplea</taxon>
        <taxon>Dorylaimia</taxon>
        <taxon>Trichinellida</taxon>
        <taxon>Trichinellidae</taxon>
        <taxon>Trichinella</taxon>
    </lineage>
</organism>
<evidence type="ECO:0000256" key="1">
    <source>
        <dbReference type="SAM" id="Phobius"/>
    </source>
</evidence>